<comment type="caution">
    <text evidence="2">The sequence shown here is derived from an EMBL/GenBank/DDBJ whole genome shotgun (WGS) entry which is preliminary data.</text>
</comment>
<accession>A0A811U6N3</accession>
<sequence>MKQKYRQIKTEDTQSKSQKNVKSRQVKQIQSGVCSELEKYAVKRLEKISAASNAGDCRTRG</sequence>
<evidence type="ECO:0000256" key="1">
    <source>
        <dbReference type="SAM" id="MobiDB-lite"/>
    </source>
</evidence>
<evidence type="ECO:0000313" key="2">
    <source>
        <dbReference type="EMBL" id="CAD6993647.1"/>
    </source>
</evidence>
<organism evidence="2 3">
    <name type="scientific">Ceratitis capitata</name>
    <name type="common">Mediterranean fruit fly</name>
    <name type="synonym">Tephritis capitata</name>
    <dbReference type="NCBI Taxonomy" id="7213"/>
    <lineage>
        <taxon>Eukaryota</taxon>
        <taxon>Metazoa</taxon>
        <taxon>Ecdysozoa</taxon>
        <taxon>Arthropoda</taxon>
        <taxon>Hexapoda</taxon>
        <taxon>Insecta</taxon>
        <taxon>Pterygota</taxon>
        <taxon>Neoptera</taxon>
        <taxon>Endopterygota</taxon>
        <taxon>Diptera</taxon>
        <taxon>Brachycera</taxon>
        <taxon>Muscomorpha</taxon>
        <taxon>Tephritoidea</taxon>
        <taxon>Tephritidae</taxon>
        <taxon>Ceratitis</taxon>
        <taxon>Ceratitis</taxon>
    </lineage>
</organism>
<dbReference type="Proteomes" id="UP000606786">
    <property type="component" value="Unassembled WGS sequence"/>
</dbReference>
<name>A0A811U6N3_CERCA</name>
<keyword evidence="3" id="KW-1185">Reference proteome</keyword>
<protein>
    <submittedName>
        <fullName evidence="2">(Mediterranean fruit fly) hypothetical protein</fullName>
    </submittedName>
</protein>
<dbReference type="EMBL" id="CAJHJT010000001">
    <property type="protein sequence ID" value="CAD6993647.1"/>
    <property type="molecule type" value="Genomic_DNA"/>
</dbReference>
<reference evidence="2" key="1">
    <citation type="submission" date="2020-11" db="EMBL/GenBank/DDBJ databases">
        <authorList>
            <person name="Whitehead M."/>
        </authorList>
    </citation>
    <scope>NUCLEOTIDE SEQUENCE</scope>
    <source>
        <strain evidence="2">EGII</strain>
    </source>
</reference>
<proteinExistence type="predicted"/>
<gene>
    <name evidence="2" type="ORF">CCAP1982_LOCUS2456</name>
</gene>
<dbReference type="AlphaFoldDB" id="A0A811U6N3"/>
<feature type="non-terminal residue" evidence="2">
    <location>
        <position position="61"/>
    </location>
</feature>
<evidence type="ECO:0000313" key="3">
    <source>
        <dbReference type="Proteomes" id="UP000606786"/>
    </source>
</evidence>
<feature type="region of interest" description="Disordered" evidence="1">
    <location>
        <begin position="1"/>
        <end position="24"/>
    </location>
</feature>